<feature type="domain" description="Reverse transcriptase/retrotransposon-derived protein RNase H-like" evidence="1">
    <location>
        <begin position="48"/>
        <end position="147"/>
    </location>
</feature>
<dbReference type="Proteomes" id="UP000037035">
    <property type="component" value="Unassembled WGS sequence"/>
</dbReference>
<dbReference type="OrthoDB" id="3018369at2759"/>
<dbReference type="InterPro" id="IPR041577">
    <property type="entry name" value="RT_RNaseH_2"/>
</dbReference>
<evidence type="ECO:0000313" key="3">
    <source>
        <dbReference type="Proteomes" id="UP000037035"/>
    </source>
</evidence>
<proteinExistence type="predicted"/>
<dbReference type="VEuPathDB" id="FungiDB:VP01_10519g1"/>
<dbReference type="CDD" id="cd09274">
    <property type="entry name" value="RNase_HI_RT_Ty3"/>
    <property type="match status" value="1"/>
</dbReference>
<evidence type="ECO:0000259" key="1">
    <source>
        <dbReference type="Pfam" id="PF17919"/>
    </source>
</evidence>
<dbReference type="Pfam" id="PF17919">
    <property type="entry name" value="RT_RNaseH_2"/>
    <property type="match status" value="1"/>
</dbReference>
<feature type="non-terminal residue" evidence="2">
    <location>
        <position position="1"/>
    </location>
</feature>
<keyword evidence="3" id="KW-1185">Reference proteome</keyword>
<gene>
    <name evidence="2" type="ORF">VP01_10519g1</name>
</gene>
<dbReference type="PANTHER" id="PTHR34072:SF52">
    <property type="entry name" value="RIBONUCLEASE H"/>
    <property type="match status" value="1"/>
</dbReference>
<evidence type="ECO:0000313" key="2">
    <source>
        <dbReference type="EMBL" id="KNZ64236.1"/>
    </source>
</evidence>
<dbReference type="InterPro" id="IPR043502">
    <property type="entry name" value="DNA/RNA_pol_sf"/>
</dbReference>
<sequence length="185" mass="21821">RFMSWYISMISLSILKLSTIMFKMFEKCLIVFEKTVYMLNSRNTPFLFTEKASKEFEALKKAFTTAPILAHFSELSRTLIETNASEYADAGVISQYSYLNILHLVAFDSRKLHNSELNYEIHDKELIAIVFCLQKWCSYLLSLSETFEVLTDHNALKYFMRSKVPTRCQDQWAEFFSEFHFTITY</sequence>
<dbReference type="PANTHER" id="PTHR34072">
    <property type="entry name" value="ENZYMATIC POLYPROTEIN-RELATED"/>
    <property type="match status" value="1"/>
</dbReference>
<accession>A0A0L6VU84</accession>
<dbReference type="SUPFAM" id="SSF56672">
    <property type="entry name" value="DNA/RNA polymerases"/>
    <property type="match status" value="1"/>
</dbReference>
<protein>
    <recommendedName>
        <fullName evidence="1">Reverse transcriptase/retrotransposon-derived protein RNase H-like domain-containing protein</fullName>
    </recommendedName>
</protein>
<dbReference type="AlphaFoldDB" id="A0A0L6VU84"/>
<organism evidence="2 3">
    <name type="scientific">Puccinia sorghi</name>
    <dbReference type="NCBI Taxonomy" id="27349"/>
    <lineage>
        <taxon>Eukaryota</taxon>
        <taxon>Fungi</taxon>
        <taxon>Dikarya</taxon>
        <taxon>Basidiomycota</taxon>
        <taxon>Pucciniomycotina</taxon>
        <taxon>Pucciniomycetes</taxon>
        <taxon>Pucciniales</taxon>
        <taxon>Pucciniaceae</taxon>
        <taxon>Puccinia</taxon>
    </lineage>
</organism>
<dbReference type="EMBL" id="LAVV01000576">
    <property type="protein sequence ID" value="KNZ64236.1"/>
    <property type="molecule type" value="Genomic_DNA"/>
</dbReference>
<name>A0A0L6VU84_9BASI</name>
<comment type="caution">
    <text evidence="2">The sequence shown here is derived from an EMBL/GenBank/DDBJ whole genome shotgun (WGS) entry which is preliminary data.</text>
</comment>
<reference evidence="2 3" key="1">
    <citation type="submission" date="2015-08" db="EMBL/GenBank/DDBJ databases">
        <title>Next Generation Sequencing and Analysis of the Genome of Puccinia sorghi L Schw, the Causal Agent of Maize Common Rust.</title>
        <authorList>
            <person name="Rochi L."/>
            <person name="Burguener G."/>
            <person name="Darino M."/>
            <person name="Turjanski A."/>
            <person name="Kreff E."/>
            <person name="Dieguez M.J."/>
            <person name="Sacco F."/>
        </authorList>
    </citation>
    <scope>NUCLEOTIDE SEQUENCE [LARGE SCALE GENOMIC DNA]</scope>
    <source>
        <strain evidence="2 3">RO10H11247</strain>
    </source>
</reference>